<organism evidence="1 2">
    <name type="scientific">Allacma fusca</name>
    <dbReference type="NCBI Taxonomy" id="39272"/>
    <lineage>
        <taxon>Eukaryota</taxon>
        <taxon>Metazoa</taxon>
        <taxon>Ecdysozoa</taxon>
        <taxon>Arthropoda</taxon>
        <taxon>Hexapoda</taxon>
        <taxon>Collembola</taxon>
        <taxon>Symphypleona</taxon>
        <taxon>Sminthuridae</taxon>
        <taxon>Allacma</taxon>
    </lineage>
</organism>
<dbReference type="OrthoDB" id="1938591at2759"/>
<evidence type="ECO:0000313" key="1">
    <source>
        <dbReference type="EMBL" id="CAG7728645.1"/>
    </source>
</evidence>
<gene>
    <name evidence="1" type="ORF">AFUS01_LOCUS17407</name>
</gene>
<keyword evidence="2" id="KW-1185">Reference proteome</keyword>
<dbReference type="EMBL" id="CAJVCH010166181">
    <property type="protein sequence ID" value="CAG7728645.1"/>
    <property type="molecule type" value="Genomic_DNA"/>
</dbReference>
<proteinExistence type="predicted"/>
<name>A0A8J2P1P2_9HEXA</name>
<dbReference type="Proteomes" id="UP000708208">
    <property type="component" value="Unassembled WGS sequence"/>
</dbReference>
<dbReference type="AlphaFoldDB" id="A0A8J2P1P2"/>
<sequence>MGSNKEVQLMGLLGRHGSYSFFKSIKICGKTYTISSHFPVRIWPDSAILSIAEIQLLWTDRNESLCSLKLYFLPENTPEGRSQHHGEVRFEQDIYT</sequence>
<protein>
    <submittedName>
        <fullName evidence="1">Uncharacterized protein</fullName>
    </submittedName>
</protein>
<accession>A0A8J2P1P2</accession>
<evidence type="ECO:0000313" key="2">
    <source>
        <dbReference type="Proteomes" id="UP000708208"/>
    </source>
</evidence>
<reference evidence="1" key="1">
    <citation type="submission" date="2021-06" db="EMBL/GenBank/DDBJ databases">
        <authorList>
            <person name="Hodson N. C."/>
            <person name="Mongue J. A."/>
            <person name="Jaron S. K."/>
        </authorList>
    </citation>
    <scope>NUCLEOTIDE SEQUENCE</scope>
</reference>
<comment type="caution">
    <text evidence="1">The sequence shown here is derived from an EMBL/GenBank/DDBJ whole genome shotgun (WGS) entry which is preliminary data.</text>
</comment>